<feature type="domain" description="OmpR/PhoB-type" evidence="9">
    <location>
        <begin position="146"/>
        <end position="244"/>
    </location>
</feature>
<evidence type="ECO:0000256" key="3">
    <source>
        <dbReference type="ARBA" id="ARBA00023015"/>
    </source>
</evidence>
<evidence type="ECO:0000259" key="8">
    <source>
        <dbReference type="PROSITE" id="PS50110"/>
    </source>
</evidence>
<dbReference type="InterPro" id="IPR016032">
    <property type="entry name" value="Sig_transdc_resp-reg_C-effctor"/>
</dbReference>
<dbReference type="Gene3D" id="6.10.250.690">
    <property type="match status" value="1"/>
</dbReference>
<dbReference type="InterPro" id="IPR001867">
    <property type="entry name" value="OmpR/PhoB-type_DNA-bd"/>
</dbReference>
<dbReference type="GO" id="GO:0032993">
    <property type="term" value="C:protein-DNA complex"/>
    <property type="evidence" value="ECO:0007669"/>
    <property type="project" value="TreeGrafter"/>
</dbReference>
<evidence type="ECO:0000259" key="9">
    <source>
        <dbReference type="PROSITE" id="PS51755"/>
    </source>
</evidence>
<dbReference type="EMBL" id="FQZL01000015">
    <property type="protein sequence ID" value="SHJ29008.1"/>
    <property type="molecule type" value="Genomic_DNA"/>
</dbReference>
<sequence length="244" mass="28227">MTAAKEGFILNKKRILIVDDEENILELLKYNLEKNGFEVVPEDNGEDALEEMEREDFDLVILDLMLPGIDGLEVLKTIRGHQRIKNIPVIMLTAKNEEIDTVLGLEMGADDYIGKPFGVHELLARVKALLRRNDRTKIEKDVSQEFDIIDIDNIKINKSTQEVTINGENVELTLKEFEVLYLLAKNKGRVFGRDYLLEKIWGYDYLGETRTVDVHIRNLRKKIEEDDKNPKHIKTVRGIGYKYV</sequence>
<dbReference type="Gene3D" id="1.10.10.10">
    <property type="entry name" value="Winged helix-like DNA-binding domain superfamily/Winged helix DNA-binding domain"/>
    <property type="match status" value="1"/>
</dbReference>
<keyword evidence="2" id="KW-0902">Two-component regulatory system</keyword>
<evidence type="ECO:0000313" key="11">
    <source>
        <dbReference type="Proteomes" id="UP000184052"/>
    </source>
</evidence>
<dbReference type="GO" id="GO:0000156">
    <property type="term" value="F:phosphorelay response regulator activity"/>
    <property type="evidence" value="ECO:0007669"/>
    <property type="project" value="TreeGrafter"/>
</dbReference>
<feature type="DNA-binding region" description="OmpR/PhoB-type" evidence="7">
    <location>
        <begin position="146"/>
        <end position="244"/>
    </location>
</feature>
<evidence type="ECO:0000256" key="2">
    <source>
        <dbReference type="ARBA" id="ARBA00023012"/>
    </source>
</evidence>
<dbReference type="FunFam" id="1.10.10.10:FF:000018">
    <property type="entry name" value="DNA-binding response regulator ResD"/>
    <property type="match status" value="1"/>
</dbReference>
<dbReference type="PANTHER" id="PTHR48111:SF73">
    <property type="entry name" value="ALKALINE PHOSPHATASE SYNTHESIS TRANSCRIPTIONAL REGULATORY PROTEIN PHOP"/>
    <property type="match status" value="1"/>
</dbReference>
<feature type="modified residue" description="4-aspartylphosphate" evidence="6">
    <location>
        <position position="63"/>
    </location>
</feature>
<dbReference type="PROSITE" id="PS50110">
    <property type="entry name" value="RESPONSE_REGULATORY"/>
    <property type="match status" value="1"/>
</dbReference>
<dbReference type="Gene3D" id="3.40.50.2300">
    <property type="match status" value="1"/>
</dbReference>
<dbReference type="GO" id="GO:0000976">
    <property type="term" value="F:transcription cis-regulatory region binding"/>
    <property type="evidence" value="ECO:0007669"/>
    <property type="project" value="TreeGrafter"/>
</dbReference>
<dbReference type="Proteomes" id="UP000184052">
    <property type="component" value="Unassembled WGS sequence"/>
</dbReference>
<dbReference type="InterPro" id="IPR001789">
    <property type="entry name" value="Sig_transdc_resp-reg_receiver"/>
</dbReference>
<keyword evidence="4 7" id="KW-0238">DNA-binding</keyword>
<accession>A0A1M6I3J3</accession>
<evidence type="ECO:0000256" key="7">
    <source>
        <dbReference type="PROSITE-ProRule" id="PRU01091"/>
    </source>
</evidence>
<proteinExistence type="predicted"/>
<keyword evidence="5" id="KW-0804">Transcription</keyword>
<organism evidence="10 11">
    <name type="scientific">Dethiosulfatibacter aminovorans DSM 17477</name>
    <dbReference type="NCBI Taxonomy" id="1121476"/>
    <lineage>
        <taxon>Bacteria</taxon>
        <taxon>Bacillati</taxon>
        <taxon>Bacillota</taxon>
        <taxon>Tissierellia</taxon>
        <taxon>Dethiosulfatibacter</taxon>
    </lineage>
</organism>
<keyword evidence="11" id="KW-1185">Reference proteome</keyword>
<dbReference type="CDD" id="cd00383">
    <property type="entry name" value="trans_reg_C"/>
    <property type="match status" value="1"/>
</dbReference>
<gene>
    <name evidence="10" type="ORF">SAMN02745751_02203</name>
</gene>
<dbReference type="SMART" id="SM00448">
    <property type="entry name" value="REC"/>
    <property type="match status" value="1"/>
</dbReference>
<dbReference type="AlphaFoldDB" id="A0A1M6I3J3"/>
<dbReference type="FunFam" id="3.40.50.2300:FF:000001">
    <property type="entry name" value="DNA-binding response regulator PhoB"/>
    <property type="match status" value="1"/>
</dbReference>
<keyword evidence="1 6" id="KW-0597">Phosphoprotein</keyword>
<evidence type="ECO:0000256" key="5">
    <source>
        <dbReference type="ARBA" id="ARBA00023163"/>
    </source>
</evidence>
<dbReference type="InterPro" id="IPR039420">
    <property type="entry name" value="WalR-like"/>
</dbReference>
<evidence type="ECO:0000256" key="4">
    <source>
        <dbReference type="ARBA" id="ARBA00023125"/>
    </source>
</evidence>
<evidence type="ECO:0000256" key="1">
    <source>
        <dbReference type="ARBA" id="ARBA00022553"/>
    </source>
</evidence>
<dbReference type="InterPro" id="IPR011006">
    <property type="entry name" value="CheY-like_superfamily"/>
</dbReference>
<dbReference type="InterPro" id="IPR036388">
    <property type="entry name" value="WH-like_DNA-bd_sf"/>
</dbReference>
<feature type="domain" description="Response regulatory" evidence="8">
    <location>
        <begin position="14"/>
        <end position="130"/>
    </location>
</feature>
<dbReference type="SUPFAM" id="SSF46894">
    <property type="entry name" value="C-terminal effector domain of the bipartite response regulators"/>
    <property type="match status" value="1"/>
</dbReference>
<evidence type="ECO:0000256" key="6">
    <source>
        <dbReference type="PROSITE-ProRule" id="PRU00169"/>
    </source>
</evidence>
<dbReference type="GO" id="GO:0005829">
    <property type="term" value="C:cytosol"/>
    <property type="evidence" value="ECO:0007669"/>
    <property type="project" value="TreeGrafter"/>
</dbReference>
<keyword evidence="3" id="KW-0805">Transcription regulation</keyword>
<reference evidence="10 11" key="1">
    <citation type="submission" date="2016-11" db="EMBL/GenBank/DDBJ databases">
        <authorList>
            <person name="Jaros S."/>
            <person name="Januszkiewicz K."/>
            <person name="Wedrychowicz H."/>
        </authorList>
    </citation>
    <scope>NUCLEOTIDE SEQUENCE [LARGE SCALE GENOMIC DNA]</scope>
    <source>
        <strain evidence="10 11">DSM 17477</strain>
    </source>
</reference>
<evidence type="ECO:0000313" key="10">
    <source>
        <dbReference type="EMBL" id="SHJ29008.1"/>
    </source>
</evidence>
<dbReference type="GO" id="GO:0006355">
    <property type="term" value="P:regulation of DNA-templated transcription"/>
    <property type="evidence" value="ECO:0007669"/>
    <property type="project" value="InterPro"/>
</dbReference>
<dbReference type="SMART" id="SM00862">
    <property type="entry name" value="Trans_reg_C"/>
    <property type="match status" value="1"/>
</dbReference>
<dbReference type="Pfam" id="PF00486">
    <property type="entry name" value="Trans_reg_C"/>
    <property type="match status" value="1"/>
</dbReference>
<dbReference type="STRING" id="1121476.SAMN02745751_02203"/>
<dbReference type="Pfam" id="PF00072">
    <property type="entry name" value="Response_reg"/>
    <property type="match status" value="1"/>
</dbReference>
<dbReference type="SUPFAM" id="SSF52172">
    <property type="entry name" value="CheY-like"/>
    <property type="match status" value="1"/>
</dbReference>
<name>A0A1M6I3J3_9FIRM</name>
<protein>
    <submittedName>
        <fullName evidence="10">Two-component system, OmpR family, alkaline phosphatase synthesis response regulator PhoP</fullName>
    </submittedName>
</protein>
<dbReference type="PANTHER" id="PTHR48111">
    <property type="entry name" value="REGULATOR OF RPOS"/>
    <property type="match status" value="1"/>
</dbReference>
<dbReference type="PROSITE" id="PS51755">
    <property type="entry name" value="OMPR_PHOB"/>
    <property type="match status" value="1"/>
</dbReference>